<dbReference type="Gene3D" id="3.10.450.50">
    <property type="match status" value="1"/>
</dbReference>
<evidence type="ECO:0000256" key="1">
    <source>
        <dbReference type="ARBA" id="ARBA00009570"/>
    </source>
</evidence>
<evidence type="ECO:0000256" key="2">
    <source>
        <dbReference type="ARBA" id="ARBA00023002"/>
    </source>
</evidence>
<dbReference type="Pfam" id="PF00866">
    <property type="entry name" value="Ring_hydroxyl_B"/>
    <property type="match status" value="1"/>
</dbReference>
<evidence type="ECO:0000313" key="3">
    <source>
        <dbReference type="EMBL" id="PMS20827.1"/>
    </source>
</evidence>
<name>A0A2N7VUJ8_9BURK</name>
<comment type="caution">
    <text evidence="3">The sequence shown here is derived from an EMBL/GenBank/DDBJ whole genome shotgun (WGS) entry which is preliminary data.</text>
</comment>
<evidence type="ECO:0000313" key="4">
    <source>
        <dbReference type="Proteomes" id="UP000235616"/>
    </source>
</evidence>
<reference evidence="3 4" key="1">
    <citation type="submission" date="2018-01" db="EMBL/GenBank/DDBJ databases">
        <title>Whole genome analyses suggest that Burkholderia sensu lato contains two further novel genera in the rhizoxinica-symbiotica group Mycetohabitans gen. nov., and Trinickia gen. nov.: implications for the evolution of diazotrophy and nodulation in the Burkholderiaceae.</title>
        <authorList>
            <person name="Estrada-de los Santos P."/>
            <person name="Palmer M."/>
            <person name="Chavez-Ramirez B."/>
            <person name="Beukes C."/>
            <person name="Steenkamp E.T."/>
            <person name="Hirsch A.M."/>
            <person name="Manyaka P."/>
            <person name="Maluk M."/>
            <person name="Lafos M."/>
            <person name="Crook M."/>
            <person name="Gross E."/>
            <person name="Simon M.F."/>
            <person name="Bueno dos Reis Junior F."/>
            <person name="Poole P.S."/>
            <person name="Venter S.N."/>
            <person name="James E.K."/>
        </authorList>
    </citation>
    <scope>NUCLEOTIDE SEQUENCE [LARGE SCALE GENOMIC DNA]</scope>
    <source>
        <strain evidence="3 4">GIMN1.004</strain>
    </source>
</reference>
<sequence length="177" mass="20589">MTTIATLAHVHAQANAPRATEVTFADYYALVELNARYASVLDTGDWDAWPEFFEEVCRYELVPRENHERRLPLALLAFESKGMLKDRVYGIKETLFFDPYYQRHIIGTPLITYIDDSVIEARTNYAVLRTKSEQATDVYNAGFYIDRIRRTEQGLRFESRICVYDSEMVPNSIIYPI</sequence>
<organism evidence="3 4">
    <name type="scientific">Trinickia dabaoshanensis</name>
    <dbReference type="NCBI Taxonomy" id="564714"/>
    <lineage>
        <taxon>Bacteria</taxon>
        <taxon>Pseudomonadati</taxon>
        <taxon>Pseudomonadota</taxon>
        <taxon>Betaproteobacteria</taxon>
        <taxon>Burkholderiales</taxon>
        <taxon>Burkholderiaceae</taxon>
        <taxon>Trinickia</taxon>
    </lineage>
</organism>
<dbReference type="SUPFAM" id="SSF54427">
    <property type="entry name" value="NTF2-like"/>
    <property type="match status" value="1"/>
</dbReference>
<dbReference type="InterPro" id="IPR000391">
    <property type="entry name" value="Rng_hydr_dOase-bsu"/>
</dbReference>
<proteinExistence type="inferred from homology"/>
<gene>
    <name evidence="3" type="ORF">C0Z18_09840</name>
</gene>
<dbReference type="OrthoDB" id="2674149at2"/>
<dbReference type="Proteomes" id="UP000235616">
    <property type="component" value="Unassembled WGS sequence"/>
</dbReference>
<keyword evidence="2" id="KW-0560">Oxidoreductase</keyword>
<dbReference type="RefSeq" id="WP_102645208.1">
    <property type="nucleotide sequence ID" value="NZ_PNYA01000007.1"/>
</dbReference>
<dbReference type="EMBL" id="PNYA01000007">
    <property type="protein sequence ID" value="PMS20827.1"/>
    <property type="molecule type" value="Genomic_DNA"/>
</dbReference>
<dbReference type="InterPro" id="IPR032710">
    <property type="entry name" value="NTF2-like_dom_sf"/>
</dbReference>
<dbReference type="CDD" id="cd00667">
    <property type="entry name" value="ring_hydroxylating_dioxygenases_beta"/>
    <property type="match status" value="1"/>
</dbReference>
<dbReference type="AlphaFoldDB" id="A0A2N7VUJ8"/>
<keyword evidence="4" id="KW-1185">Reference proteome</keyword>
<accession>A0A2N7VUJ8</accession>
<dbReference type="GO" id="GO:0016491">
    <property type="term" value="F:oxidoreductase activity"/>
    <property type="evidence" value="ECO:0007669"/>
    <property type="project" value="UniProtKB-KW"/>
</dbReference>
<protein>
    <submittedName>
        <fullName evidence="3">Salicylate hydroxylase</fullName>
    </submittedName>
</protein>
<comment type="similarity">
    <text evidence="1">Belongs to the bacterial ring-hydroxylating dioxygenase beta subunit family.</text>
</comment>